<evidence type="ECO:0000256" key="4">
    <source>
        <dbReference type="ARBA" id="ARBA00032508"/>
    </source>
</evidence>
<dbReference type="AlphaFoldDB" id="A0A1E3PRW5"/>
<reference evidence="6 7" key="1">
    <citation type="journal article" date="2016" name="Proc. Natl. Acad. Sci. U.S.A.">
        <title>Comparative genomics of biotechnologically important yeasts.</title>
        <authorList>
            <person name="Riley R."/>
            <person name="Haridas S."/>
            <person name="Wolfe K.H."/>
            <person name="Lopes M.R."/>
            <person name="Hittinger C.T."/>
            <person name="Goeker M."/>
            <person name="Salamov A.A."/>
            <person name="Wisecaver J.H."/>
            <person name="Long T.M."/>
            <person name="Calvey C.H."/>
            <person name="Aerts A.L."/>
            <person name="Barry K.W."/>
            <person name="Choi C."/>
            <person name="Clum A."/>
            <person name="Coughlan A.Y."/>
            <person name="Deshpande S."/>
            <person name="Douglass A.P."/>
            <person name="Hanson S.J."/>
            <person name="Klenk H.-P."/>
            <person name="LaButti K.M."/>
            <person name="Lapidus A."/>
            <person name="Lindquist E.A."/>
            <person name="Lipzen A.M."/>
            <person name="Meier-Kolthoff J.P."/>
            <person name="Ohm R.A."/>
            <person name="Otillar R.P."/>
            <person name="Pangilinan J.L."/>
            <person name="Peng Y."/>
            <person name="Rokas A."/>
            <person name="Rosa C.A."/>
            <person name="Scheuner C."/>
            <person name="Sibirny A.A."/>
            <person name="Slot J.C."/>
            <person name="Stielow J.B."/>
            <person name="Sun H."/>
            <person name="Kurtzman C.P."/>
            <person name="Blackwell M."/>
            <person name="Grigoriev I.V."/>
            <person name="Jeffries T.W."/>
        </authorList>
    </citation>
    <scope>NUCLEOTIDE SEQUENCE [LARGE SCALE GENOMIC DNA]</scope>
    <source>
        <strain evidence="6 7">DSM 6958</strain>
    </source>
</reference>
<comment type="similarity">
    <text evidence="2">Belongs to the peroxin-3 family.</text>
</comment>
<keyword evidence="7" id="KW-1185">Reference proteome</keyword>
<evidence type="ECO:0000313" key="6">
    <source>
        <dbReference type="EMBL" id="ODQ68175.1"/>
    </source>
</evidence>
<keyword evidence="5" id="KW-1133">Transmembrane helix</keyword>
<accession>A0A1E3PRW5</accession>
<dbReference type="EMBL" id="KV454406">
    <property type="protein sequence ID" value="ODQ68175.1"/>
    <property type="molecule type" value="Genomic_DNA"/>
</dbReference>
<evidence type="ECO:0000256" key="3">
    <source>
        <dbReference type="ARBA" id="ARBA00023140"/>
    </source>
</evidence>
<feature type="transmembrane region" description="Helical" evidence="5">
    <location>
        <begin position="21"/>
        <end position="40"/>
    </location>
</feature>
<evidence type="ECO:0000256" key="2">
    <source>
        <dbReference type="ARBA" id="ARBA00008933"/>
    </source>
</evidence>
<name>A0A1E3PRW5_9ASCO</name>
<dbReference type="InterPro" id="IPR006966">
    <property type="entry name" value="Peroxin-3"/>
</dbReference>
<dbReference type="OrthoDB" id="45930at2759"/>
<dbReference type="GO" id="GO:0030674">
    <property type="term" value="F:protein-macromolecule adaptor activity"/>
    <property type="evidence" value="ECO:0007669"/>
    <property type="project" value="TreeGrafter"/>
</dbReference>
<dbReference type="GO" id="GO:0005778">
    <property type="term" value="C:peroxisomal membrane"/>
    <property type="evidence" value="ECO:0007669"/>
    <property type="project" value="UniProtKB-SubCell"/>
</dbReference>
<keyword evidence="5" id="KW-0812">Transmembrane</keyword>
<evidence type="ECO:0000256" key="1">
    <source>
        <dbReference type="ARBA" id="ARBA00004549"/>
    </source>
</evidence>
<dbReference type="GO" id="GO:0045046">
    <property type="term" value="P:protein import into peroxisome membrane"/>
    <property type="evidence" value="ECO:0007669"/>
    <property type="project" value="TreeGrafter"/>
</dbReference>
<dbReference type="Pfam" id="PF04882">
    <property type="entry name" value="Peroxin-3"/>
    <property type="match status" value="1"/>
</dbReference>
<proteinExistence type="inferred from homology"/>
<dbReference type="STRING" id="857566.A0A1E3PRW5"/>
<evidence type="ECO:0000256" key="5">
    <source>
        <dbReference type="SAM" id="Phobius"/>
    </source>
</evidence>
<comment type="subcellular location">
    <subcellularLocation>
        <location evidence="1">Peroxisome membrane</location>
        <topology evidence="1">Single-pass membrane protein</topology>
    </subcellularLocation>
</comment>
<dbReference type="PANTHER" id="PTHR28080:SF1">
    <property type="entry name" value="PEROXISOMAL BIOGENESIS FACTOR 3"/>
    <property type="match status" value="1"/>
</dbReference>
<dbReference type="Proteomes" id="UP000095009">
    <property type="component" value="Unassembled WGS sequence"/>
</dbReference>
<evidence type="ECO:0000313" key="7">
    <source>
        <dbReference type="Proteomes" id="UP000095009"/>
    </source>
</evidence>
<gene>
    <name evidence="6" type="ORF">NADFUDRAFT_68462</name>
</gene>
<keyword evidence="5" id="KW-0472">Membrane</keyword>
<sequence length="302" mass="34447">MITRRNKIQLWEELKIESITRIISLIYATALLVFFTRVQFNIIGRQQYAEYLLEGLDHLGGNNNGQKRTNEFSSTESIEHQIINEQYLLFNWWLVNRGWGGIVKGVRSSVQQVFHDINPRQELSFQNVYDLIKRVQSLVDYPSLPGHQNKKRYASFLLPPKELETFIIAQGMGVADIYEPNFVNTKNLQGGSDSVPDIYPELQIHDYLRCLLDETTKLTESLSAIKVIDSLISSGLDVFLAQVADGSYKFNDTDSLLNNTGNTRDDQTLDIDIQVDTEKKVMDGSPDLNTLCAMLYSNINID</sequence>
<organism evidence="6 7">
    <name type="scientific">Nadsonia fulvescens var. elongata DSM 6958</name>
    <dbReference type="NCBI Taxonomy" id="857566"/>
    <lineage>
        <taxon>Eukaryota</taxon>
        <taxon>Fungi</taxon>
        <taxon>Dikarya</taxon>
        <taxon>Ascomycota</taxon>
        <taxon>Saccharomycotina</taxon>
        <taxon>Dipodascomycetes</taxon>
        <taxon>Dipodascales</taxon>
        <taxon>Dipodascales incertae sedis</taxon>
        <taxon>Nadsonia</taxon>
    </lineage>
</organism>
<keyword evidence="3" id="KW-0576">Peroxisome</keyword>
<protein>
    <recommendedName>
        <fullName evidence="4">Peroxin-3</fullName>
    </recommendedName>
</protein>
<dbReference type="PANTHER" id="PTHR28080">
    <property type="entry name" value="PEROXISOMAL BIOGENESIS FACTOR 3"/>
    <property type="match status" value="1"/>
</dbReference>